<dbReference type="PANTHER" id="PTHR31310:SF7">
    <property type="entry name" value="PA-PHOSPHATASE RELATED-FAMILY PROTEIN DDB_G0268928"/>
    <property type="match status" value="1"/>
</dbReference>
<evidence type="ECO:0000256" key="1">
    <source>
        <dbReference type="ARBA" id="ARBA00004141"/>
    </source>
</evidence>
<dbReference type="InterPro" id="IPR052185">
    <property type="entry name" value="IPC_Synthase-Related"/>
</dbReference>
<keyword evidence="8" id="KW-1185">Reference proteome</keyword>
<sequence length="241" mass="26576">MVGAWLAYSGARSFSGQDVQSAVERGQAILRLDDALGFGWVLDVNEWALQHGVLAVPLSIGYASLHYLVTPLVLVWLWRRHPSAYQAALFSLIVMSAIGLVVFVAMPVAPPRLLPGFAWMDMLKVWSDYGWWGGGASAPRGFEHLTNQYAAVPSLHVGWAMWCAWAWRRSGGRFARRYGWLYPFGVAVTVVVTGNHYVIDVVTGLAVAAVACWFTPRLMTWWSARRRTEPVGAGSVVVGAR</sequence>
<evidence type="ECO:0000256" key="3">
    <source>
        <dbReference type="ARBA" id="ARBA00022989"/>
    </source>
</evidence>
<evidence type="ECO:0000313" key="7">
    <source>
        <dbReference type="EMBL" id="MCD5309881.1"/>
    </source>
</evidence>
<accession>A0A9X1SS43</accession>
<keyword evidence="4 5" id="KW-0472">Membrane</keyword>
<gene>
    <name evidence="7" type="ORF">LR394_03170</name>
</gene>
<dbReference type="AlphaFoldDB" id="A0A9X1SS43"/>
<evidence type="ECO:0000313" key="8">
    <source>
        <dbReference type="Proteomes" id="UP001138997"/>
    </source>
</evidence>
<dbReference type="GO" id="GO:0016020">
    <property type="term" value="C:membrane"/>
    <property type="evidence" value="ECO:0007669"/>
    <property type="project" value="UniProtKB-SubCell"/>
</dbReference>
<reference evidence="7" key="1">
    <citation type="submission" date="2021-11" db="EMBL/GenBank/DDBJ databases">
        <title>Streptomyces corallinus and Kineosporia corallina sp. nov., two new coral-derived marine actinobacteria.</title>
        <authorList>
            <person name="Buangrab K."/>
            <person name="Sutthacheep M."/>
            <person name="Yeemin T."/>
            <person name="Harunari E."/>
            <person name="Igarashi Y."/>
            <person name="Sripreechasak P."/>
            <person name="Kanchanasin P."/>
            <person name="Tanasupawat S."/>
            <person name="Phongsopitanun W."/>
        </authorList>
    </citation>
    <scope>NUCLEOTIDE SEQUENCE</scope>
    <source>
        <strain evidence="7">JCM 31032</strain>
    </source>
</reference>
<keyword evidence="2 5" id="KW-0812">Transmembrane</keyword>
<evidence type="ECO:0000256" key="5">
    <source>
        <dbReference type="SAM" id="Phobius"/>
    </source>
</evidence>
<feature type="transmembrane region" description="Helical" evidence="5">
    <location>
        <begin position="54"/>
        <end position="77"/>
    </location>
</feature>
<dbReference type="PANTHER" id="PTHR31310">
    <property type="match status" value="1"/>
</dbReference>
<dbReference type="InterPro" id="IPR036938">
    <property type="entry name" value="PAP2/HPO_sf"/>
</dbReference>
<feature type="domain" description="Inositolphosphotransferase Aur1/Ipt1" evidence="6">
    <location>
        <begin position="28"/>
        <end position="213"/>
    </location>
</feature>
<evidence type="ECO:0000256" key="4">
    <source>
        <dbReference type="ARBA" id="ARBA00023136"/>
    </source>
</evidence>
<evidence type="ECO:0000259" key="6">
    <source>
        <dbReference type="Pfam" id="PF14378"/>
    </source>
</evidence>
<proteinExistence type="predicted"/>
<dbReference type="SUPFAM" id="SSF48317">
    <property type="entry name" value="Acid phosphatase/Vanadium-dependent haloperoxidase"/>
    <property type="match status" value="1"/>
</dbReference>
<keyword evidence="3 5" id="KW-1133">Transmembrane helix</keyword>
<comment type="caution">
    <text evidence="7">The sequence shown here is derived from an EMBL/GenBank/DDBJ whole genome shotgun (WGS) entry which is preliminary data.</text>
</comment>
<organism evidence="7 8">
    <name type="scientific">Kineosporia babensis</name>
    <dbReference type="NCBI Taxonomy" id="499548"/>
    <lineage>
        <taxon>Bacteria</taxon>
        <taxon>Bacillati</taxon>
        <taxon>Actinomycetota</taxon>
        <taxon>Actinomycetes</taxon>
        <taxon>Kineosporiales</taxon>
        <taxon>Kineosporiaceae</taxon>
        <taxon>Kineosporia</taxon>
    </lineage>
</organism>
<dbReference type="Pfam" id="PF14378">
    <property type="entry name" value="PAP2_3"/>
    <property type="match status" value="1"/>
</dbReference>
<dbReference type="InterPro" id="IPR026841">
    <property type="entry name" value="Aur1/Ipt1"/>
</dbReference>
<feature type="transmembrane region" description="Helical" evidence="5">
    <location>
        <begin position="205"/>
        <end position="224"/>
    </location>
</feature>
<protein>
    <submittedName>
        <fullName evidence="7">Phosphatase PAP2 family protein</fullName>
    </submittedName>
</protein>
<dbReference type="EMBL" id="JAJOMB010000001">
    <property type="protein sequence ID" value="MCD5309881.1"/>
    <property type="molecule type" value="Genomic_DNA"/>
</dbReference>
<feature type="transmembrane region" description="Helical" evidence="5">
    <location>
        <begin position="149"/>
        <end position="167"/>
    </location>
</feature>
<feature type="transmembrane region" description="Helical" evidence="5">
    <location>
        <begin position="89"/>
        <end position="109"/>
    </location>
</feature>
<comment type="subcellular location">
    <subcellularLocation>
        <location evidence="1">Membrane</location>
        <topology evidence="1">Multi-pass membrane protein</topology>
    </subcellularLocation>
</comment>
<feature type="transmembrane region" description="Helical" evidence="5">
    <location>
        <begin position="179"/>
        <end position="199"/>
    </location>
</feature>
<dbReference type="Proteomes" id="UP001138997">
    <property type="component" value="Unassembled WGS sequence"/>
</dbReference>
<evidence type="ECO:0000256" key="2">
    <source>
        <dbReference type="ARBA" id="ARBA00022692"/>
    </source>
</evidence>
<dbReference type="RefSeq" id="WP_231438796.1">
    <property type="nucleotide sequence ID" value="NZ_JAJOMB010000001.1"/>
</dbReference>
<name>A0A9X1SS43_9ACTN</name>
<dbReference type="CDD" id="cd03386">
    <property type="entry name" value="PAP2_Aur1_like"/>
    <property type="match status" value="1"/>
</dbReference>